<keyword evidence="3" id="KW-1185">Reference proteome</keyword>
<dbReference type="RefSeq" id="WP_072607547.1">
    <property type="nucleotide sequence ID" value="NZ_CP018171.1"/>
</dbReference>
<reference evidence="3" key="1">
    <citation type="submission" date="2016-11" db="EMBL/GenBank/DDBJ databases">
        <title>Mesorhizobium oceanicum sp. nov., isolated from deep seawater in South China Sea.</title>
        <authorList>
            <person name="Fu G.-Y."/>
        </authorList>
    </citation>
    <scope>NUCLEOTIDE SEQUENCE [LARGE SCALE GENOMIC DNA]</scope>
    <source>
        <strain evidence="3">B7</strain>
    </source>
</reference>
<evidence type="ECO:0000256" key="1">
    <source>
        <dbReference type="SAM" id="MobiDB-lite"/>
    </source>
</evidence>
<protein>
    <submittedName>
        <fullName evidence="2">Uncharacterized protein</fullName>
    </submittedName>
</protein>
<organism evidence="2 3">
    <name type="scientific">Aquibium oceanicum</name>
    <dbReference type="NCBI Taxonomy" id="1670800"/>
    <lineage>
        <taxon>Bacteria</taxon>
        <taxon>Pseudomonadati</taxon>
        <taxon>Pseudomonadota</taxon>
        <taxon>Alphaproteobacteria</taxon>
        <taxon>Hyphomicrobiales</taxon>
        <taxon>Phyllobacteriaceae</taxon>
        <taxon>Aquibium</taxon>
    </lineage>
</organism>
<evidence type="ECO:0000313" key="3">
    <source>
        <dbReference type="Proteomes" id="UP000182840"/>
    </source>
</evidence>
<dbReference type="AlphaFoldDB" id="A0A1L3SXC3"/>
<dbReference type="EMBL" id="CP018171">
    <property type="protein sequence ID" value="APH74083.1"/>
    <property type="molecule type" value="Genomic_DNA"/>
</dbReference>
<proteinExistence type="predicted"/>
<name>A0A1L3SXC3_9HYPH</name>
<feature type="region of interest" description="Disordered" evidence="1">
    <location>
        <begin position="160"/>
        <end position="193"/>
    </location>
</feature>
<gene>
    <name evidence="2" type="ORF">BSQ44_23980</name>
</gene>
<feature type="compositionally biased region" description="Basic and acidic residues" evidence="1">
    <location>
        <begin position="160"/>
        <end position="176"/>
    </location>
</feature>
<dbReference type="Proteomes" id="UP000182840">
    <property type="component" value="Chromosome"/>
</dbReference>
<dbReference type="OrthoDB" id="10016003at2"/>
<evidence type="ECO:0000313" key="2">
    <source>
        <dbReference type="EMBL" id="APH74083.1"/>
    </source>
</evidence>
<dbReference type="KEGG" id="meso:BSQ44_23980"/>
<sequence>MTQTTSFALRIAPELKQAAKALTGPHFYEWETGEDGVRRTVGSSPTSINDAFAYLIRHGLQPVLAILQAEKADVDLTYEAFAEAMEFLLANPSKDATDLSIYPEGGHTREIVANYREEPPSADDTDATVRHFVSSEFSLLQRQRIGLAAAIGAVQRAIEKPKAEREERHREFEKAQARRARQKAVIDGLKSGA</sequence>
<accession>A0A1L3SXC3</accession>